<dbReference type="InterPro" id="IPR027417">
    <property type="entry name" value="P-loop_NTPase"/>
</dbReference>
<sequence length="256" mass="28887">MAKLSGLSSTQAKTKINELLKKFDIVDLVNLKPYSFSSGQKKKVLLMQALINDPEIIILDEPAANLDPTARYQLFKLLSQLHNEGKTIFISSHNLSEIDKYVDSYTLIHKGKIISSSKKEKSLECIFYEKSSINKIFVFIASFSIFPGLLLSSCVNERNPKDQSEVTIKLKQKQPLTTNEMFVENYLNQIQPDKKLADLYKRTQLTISNAFYDELKAALITASPSNINVLSKSASENSLQVTNSINTIKNTLTKNW</sequence>
<evidence type="ECO:0000256" key="3">
    <source>
        <dbReference type="ARBA" id="ARBA00022840"/>
    </source>
</evidence>
<dbReference type="SUPFAM" id="SSF52540">
    <property type="entry name" value="P-loop containing nucleoside triphosphate hydrolases"/>
    <property type="match status" value="1"/>
</dbReference>
<evidence type="ECO:0000256" key="1">
    <source>
        <dbReference type="ARBA" id="ARBA00022448"/>
    </source>
</evidence>
<organism evidence="5 6">
    <name type="scientific">Mycoplasmoides gallisepticum</name>
    <name type="common">Mycoplasma gallisepticum</name>
    <dbReference type="NCBI Taxonomy" id="2096"/>
    <lineage>
        <taxon>Bacteria</taxon>
        <taxon>Bacillati</taxon>
        <taxon>Mycoplasmatota</taxon>
        <taxon>Mycoplasmoidales</taxon>
        <taxon>Mycoplasmoidaceae</taxon>
        <taxon>Mycoplasmoides</taxon>
    </lineage>
</organism>
<dbReference type="Pfam" id="PF13304">
    <property type="entry name" value="AAA_21"/>
    <property type="match status" value="1"/>
</dbReference>
<keyword evidence="1" id="KW-0813">Transport</keyword>
<accession>A0A3B0PK78</accession>
<dbReference type="InterPro" id="IPR003959">
    <property type="entry name" value="ATPase_AAA_core"/>
</dbReference>
<name>A0A3B0PK78_MYCGL</name>
<evidence type="ECO:0000313" key="5">
    <source>
        <dbReference type="EMBL" id="SYV93924.1"/>
    </source>
</evidence>
<dbReference type="Proteomes" id="UP000260136">
    <property type="component" value="Chromosome"/>
</dbReference>
<dbReference type="STRING" id="1006581.GCW_00550"/>
<protein>
    <submittedName>
        <fullName evidence="5">ABC transporter ATP-binding protein</fullName>
        <ecNumber evidence="5">3.6.3.-</ecNumber>
    </submittedName>
</protein>
<dbReference type="Gene3D" id="3.40.50.300">
    <property type="entry name" value="P-loop containing nucleotide triphosphate hydrolases"/>
    <property type="match status" value="1"/>
</dbReference>
<proteinExistence type="predicted"/>
<keyword evidence="3 5" id="KW-0067">ATP-binding</keyword>
<keyword evidence="5" id="KW-0378">Hydrolase</keyword>
<dbReference type="PANTHER" id="PTHR42939">
    <property type="entry name" value="ABC TRANSPORTER ATP-BINDING PROTEIN ALBC-RELATED"/>
    <property type="match status" value="1"/>
</dbReference>
<dbReference type="PANTHER" id="PTHR42939:SF1">
    <property type="entry name" value="ABC TRANSPORTER ATP-BINDING PROTEIN ALBC-RELATED"/>
    <property type="match status" value="1"/>
</dbReference>
<evidence type="ECO:0000256" key="2">
    <source>
        <dbReference type="ARBA" id="ARBA00022741"/>
    </source>
</evidence>
<feature type="domain" description="ATPase AAA-type core" evidence="4">
    <location>
        <begin position="27"/>
        <end position="99"/>
    </location>
</feature>
<reference evidence="6" key="1">
    <citation type="submission" date="2018-06" db="EMBL/GenBank/DDBJ databases">
        <authorList>
            <consortium name="Pathogen Informatics"/>
        </authorList>
    </citation>
    <scope>NUCLEOTIDE SEQUENCE [LARGE SCALE GENOMIC DNA]</scope>
    <source>
        <strain evidence="6">NCTC10115</strain>
    </source>
</reference>
<keyword evidence="2" id="KW-0547">Nucleotide-binding</keyword>
<dbReference type="EC" id="3.6.3.-" evidence="5"/>
<dbReference type="EMBL" id="LS991952">
    <property type="protein sequence ID" value="SYV93924.1"/>
    <property type="molecule type" value="Genomic_DNA"/>
</dbReference>
<gene>
    <name evidence="5" type="primary">bcrA_1</name>
    <name evidence="5" type="ORF">NCTC10115_00215</name>
</gene>
<dbReference type="InterPro" id="IPR051782">
    <property type="entry name" value="ABC_Transporter_VariousFunc"/>
</dbReference>
<dbReference type="GO" id="GO:0016887">
    <property type="term" value="F:ATP hydrolysis activity"/>
    <property type="evidence" value="ECO:0007669"/>
    <property type="project" value="InterPro"/>
</dbReference>
<feature type="non-terminal residue" evidence="5">
    <location>
        <position position="256"/>
    </location>
</feature>
<evidence type="ECO:0000313" key="6">
    <source>
        <dbReference type="Proteomes" id="UP000260136"/>
    </source>
</evidence>
<dbReference type="AlphaFoldDB" id="A0A3B0PK78"/>
<evidence type="ECO:0000259" key="4">
    <source>
        <dbReference type="Pfam" id="PF13304"/>
    </source>
</evidence>
<dbReference type="GO" id="GO:0005524">
    <property type="term" value="F:ATP binding"/>
    <property type="evidence" value="ECO:0007669"/>
    <property type="project" value="UniProtKB-KW"/>
</dbReference>